<evidence type="ECO:0000313" key="9">
    <source>
        <dbReference type="EMBL" id="MEL4892250.1"/>
    </source>
</evidence>
<dbReference type="Gene3D" id="1.10.760.10">
    <property type="entry name" value="Cytochrome c-like domain"/>
    <property type="match status" value="1"/>
</dbReference>
<name>A0ABU9LEH7_9XANT</name>
<evidence type="ECO:0000256" key="2">
    <source>
        <dbReference type="ARBA" id="ARBA00022617"/>
    </source>
</evidence>
<feature type="chain" id="PRO_5046946205" evidence="7">
    <location>
        <begin position="23"/>
        <end position="98"/>
    </location>
</feature>
<dbReference type="SUPFAM" id="SSF46626">
    <property type="entry name" value="Cytochrome c"/>
    <property type="match status" value="1"/>
</dbReference>
<keyword evidence="4" id="KW-0249">Electron transport</keyword>
<keyword evidence="7" id="KW-0732">Signal</keyword>
<dbReference type="EMBL" id="JAQJCQ010000010">
    <property type="protein sequence ID" value="MEL4892250.1"/>
    <property type="molecule type" value="Genomic_DNA"/>
</dbReference>
<gene>
    <name evidence="9" type="ORF">PIQ37_12505</name>
</gene>
<dbReference type="Pfam" id="PF13442">
    <property type="entry name" value="Cytochrome_CBB3"/>
    <property type="match status" value="1"/>
</dbReference>
<keyword evidence="2 6" id="KW-0349">Heme</keyword>
<evidence type="ECO:0000256" key="1">
    <source>
        <dbReference type="ARBA" id="ARBA00022448"/>
    </source>
</evidence>
<dbReference type="InterPro" id="IPR036909">
    <property type="entry name" value="Cyt_c-like_dom_sf"/>
</dbReference>
<protein>
    <submittedName>
        <fullName evidence="9">Cytochrome c</fullName>
    </submittedName>
</protein>
<sequence length="98" mass="10325">MKTITTMAVVLLGATLAPKAWAKDDPAAGAQLYANHCIACHGPTRAGVPPTFPALTDVGKRLQPAQIKEKIRKGGGLMPPFSQLSQQDVDDLASFLAQ</sequence>
<dbReference type="InterPro" id="IPR051811">
    <property type="entry name" value="Cytochrome_c550/c551-like"/>
</dbReference>
<dbReference type="PANTHER" id="PTHR37823">
    <property type="entry name" value="CYTOCHROME C-553-LIKE"/>
    <property type="match status" value="1"/>
</dbReference>
<dbReference type="PROSITE" id="PS51007">
    <property type="entry name" value="CYTC"/>
    <property type="match status" value="1"/>
</dbReference>
<evidence type="ECO:0000313" key="10">
    <source>
        <dbReference type="Proteomes" id="UP001486626"/>
    </source>
</evidence>
<comment type="caution">
    <text evidence="9">The sequence shown here is derived from an EMBL/GenBank/DDBJ whole genome shotgun (WGS) entry which is preliminary data.</text>
</comment>
<keyword evidence="5 6" id="KW-0408">Iron</keyword>
<organism evidence="9 10">
    <name type="scientific">Xanthomonas protegens</name>
    <dbReference type="NCBI Taxonomy" id="3380705"/>
    <lineage>
        <taxon>Bacteria</taxon>
        <taxon>Pseudomonadati</taxon>
        <taxon>Pseudomonadota</taxon>
        <taxon>Gammaproteobacteria</taxon>
        <taxon>Lysobacterales</taxon>
        <taxon>Lysobacteraceae</taxon>
        <taxon>Xanthomonas</taxon>
    </lineage>
</organism>
<dbReference type="InterPro" id="IPR009056">
    <property type="entry name" value="Cyt_c-like_dom"/>
</dbReference>
<accession>A0ABU9LEH7</accession>
<reference evidence="9 10" key="1">
    <citation type="journal article" date="2024" name="FEMS Microbiol. Lett.">
        <title>Xanthomonas protegens sp. nov., a novel rice seed-associated bacterium, provides in vivo protection against X. oryzae pv. oryzae, the bacterial leaf blight pathogen.</title>
        <authorList>
            <person name="Rana R."/>
            <person name="Sharma A."/>
            <person name="Madhavan V.N."/>
            <person name="Korpole S."/>
            <person name="Sonti R.V."/>
            <person name="Patel H.K."/>
            <person name="Patil P.B."/>
        </authorList>
    </citation>
    <scope>NUCLEOTIDE SEQUENCE [LARGE SCALE GENOMIC DNA]</scope>
    <source>
        <strain evidence="9 10">PPL118</strain>
    </source>
</reference>
<evidence type="ECO:0000256" key="6">
    <source>
        <dbReference type="PROSITE-ProRule" id="PRU00433"/>
    </source>
</evidence>
<keyword evidence="1" id="KW-0813">Transport</keyword>
<keyword evidence="3 6" id="KW-0479">Metal-binding</keyword>
<dbReference type="Proteomes" id="UP001486626">
    <property type="component" value="Unassembled WGS sequence"/>
</dbReference>
<evidence type="ECO:0000256" key="5">
    <source>
        <dbReference type="ARBA" id="ARBA00023004"/>
    </source>
</evidence>
<evidence type="ECO:0000256" key="7">
    <source>
        <dbReference type="SAM" id="SignalP"/>
    </source>
</evidence>
<evidence type="ECO:0000259" key="8">
    <source>
        <dbReference type="PROSITE" id="PS51007"/>
    </source>
</evidence>
<proteinExistence type="predicted"/>
<evidence type="ECO:0000256" key="4">
    <source>
        <dbReference type="ARBA" id="ARBA00022982"/>
    </source>
</evidence>
<keyword evidence="10" id="KW-1185">Reference proteome</keyword>
<feature type="signal peptide" evidence="7">
    <location>
        <begin position="1"/>
        <end position="22"/>
    </location>
</feature>
<evidence type="ECO:0000256" key="3">
    <source>
        <dbReference type="ARBA" id="ARBA00022723"/>
    </source>
</evidence>
<feature type="domain" description="Cytochrome c" evidence="8">
    <location>
        <begin position="24"/>
        <end position="98"/>
    </location>
</feature>